<reference evidence="2 3" key="1">
    <citation type="submission" date="2017-02" db="EMBL/GenBank/DDBJ databases">
        <authorList>
            <person name="Peterson S.W."/>
        </authorList>
    </citation>
    <scope>NUCLEOTIDE SEQUENCE [LARGE SCALE GENOMIC DNA]</scope>
    <source>
        <strain evidence="2 3">LMG 22410</strain>
    </source>
</reference>
<keyword evidence="3" id="KW-1185">Reference proteome</keyword>
<evidence type="ECO:0000313" key="2">
    <source>
        <dbReference type="EMBL" id="SJM62434.1"/>
    </source>
</evidence>
<evidence type="ECO:0000313" key="3">
    <source>
        <dbReference type="Proteomes" id="UP000195787"/>
    </source>
</evidence>
<proteinExistence type="predicted"/>
<evidence type="ECO:0000256" key="1">
    <source>
        <dbReference type="SAM" id="Phobius"/>
    </source>
</evidence>
<dbReference type="Proteomes" id="UP000195787">
    <property type="component" value="Unassembled WGS sequence"/>
</dbReference>
<accession>A0A1R4G2N0</accession>
<dbReference type="EMBL" id="FUHU01000036">
    <property type="protein sequence ID" value="SJM62434.1"/>
    <property type="molecule type" value="Genomic_DNA"/>
</dbReference>
<dbReference type="AlphaFoldDB" id="A0A1R4G2N0"/>
<protein>
    <recommendedName>
        <fullName evidence="4">DUF4190 domain-containing protein</fullName>
    </recommendedName>
</protein>
<feature type="transmembrane region" description="Helical" evidence="1">
    <location>
        <begin position="38"/>
        <end position="63"/>
    </location>
</feature>
<gene>
    <name evidence="2" type="ORF">CZ674_08325</name>
</gene>
<name>A0A1R4G2N0_9MICO</name>
<feature type="transmembrane region" description="Helical" evidence="1">
    <location>
        <begin position="12"/>
        <end position="31"/>
    </location>
</feature>
<organism evidence="2 3">
    <name type="scientific">Agrococcus casei LMG 22410</name>
    <dbReference type="NCBI Taxonomy" id="1255656"/>
    <lineage>
        <taxon>Bacteria</taxon>
        <taxon>Bacillati</taxon>
        <taxon>Actinomycetota</taxon>
        <taxon>Actinomycetes</taxon>
        <taxon>Micrococcales</taxon>
        <taxon>Microbacteriaceae</taxon>
        <taxon>Agrococcus</taxon>
    </lineage>
</organism>
<evidence type="ECO:0008006" key="4">
    <source>
        <dbReference type="Google" id="ProtNLM"/>
    </source>
</evidence>
<keyword evidence="1" id="KW-0812">Transmembrane</keyword>
<keyword evidence="1" id="KW-0472">Membrane</keyword>
<sequence>MLGILAFFNGWLPVVGMLFGAAAIIIGIIALKKRQNKVMSLIGIIGGAIGFIFSLIWLIMLIAGGGSYDFSWSV</sequence>
<keyword evidence="1" id="KW-1133">Transmembrane helix</keyword>